<reference evidence="1" key="1">
    <citation type="submission" date="2023-03" db="UniProtKB">
        <authorList>
            <consortium name="EnsemblPlants"/>
        </authorList>
    </citation>
    <scope>IDENTIFICATION</scope>
</reference>
<accession>A0A9I9E164</accession>
<name>A0A9I9E164_CUCME</name>
<evidence type="ECO:0000313" key="1">
    <source>
        <dbReference type="EnsemblPlants" id="MELO3C027203.2.1"/>
    </source>
</evidence>
<dbReference type="AlphaFoldDB" id="A0A9I9E164"/>
<proteinExistence type="predicted"/>
<organism evidence="1">
    <name type="scientific">Cucumis melo</name>
    <name type="common">Muskmelon</name>
    <dbReference type="NCBI Taxonomy" id="3656"/>
    <lineage>
        <taxon>Eukaryota</taxon>
        <taxon>Viridiplantae</taxon>
        <taxon>Streptophyta</taxon>
        <taxon>Embryophyta</taxon>
        <taxon>Tracheophyta</taxon>
        <taxon>Spermatophyta</taxon>
        <taxon>Magnoliopsida</taxon>
        <taxon>eudicotyledons</taxon>
        <taxon>Gunneridae</taxon>
        <taxon>Pentapetalae</taxon>
        <taxon>rosids</taxon>
        <taxon>fabids</taxon>
        <taxon>Cucurbitales</taxon>
        <taxon>Cucurbitaceae</taxon>
        <taxon>Benincaseae</taxon>
        <taxon>Cucumis</taxon>
    </lineage>
</organism>
<protein>
    <submittedName>
        <fullName evidence="1">Uncharacterized protein</fullName>
    </submittedName>
</protein>
<sequence length="112" mass="12268">MECRRRNSSVETCEVNAMENSKVLSNMRNMISSGKHALLPLKSPVPSGSSTYFDCLPNPIIGSRAVQNPRVGNVNHHRTSSESLGLMISSANPKHLFNEMAIDVHQGTPLHT</sequence>
<dbReference type="EnsemblPlants" id="MELO3C027203.2.1">
    <property type="protein sequence ID" value="MELO3C027203.2.1"/>
    <property type="gene ID" value="MELO3C027203.2"/>
</dbReference>
<dbReference type="Gramene" id="MELO3C027203.2.1">
    <property type="protein sequence ID" value="MELO3C027203.2.1"/>
    <property type="gene ID" value="MELO3C027203.2"/>
</dbReference>